<evidence type="ECO:0000313" key="2">
    <source>
        <dbReference type="EMBL" id="SER31133.1"/>
    </source>
</evidence>
<keyword evidence="1" id="KW-1133">Transmembrane helix</keyword>
<proteinExistence type="predicted"/>
<dbReference type="AlphaFoldDB" id="A0AAJ4W5U8"/>
<dbReference type="EMBL" id="FOFY01000013">
    <property type="protein sequence ID" value="SER31133.1"/>
    <property type="molecule type" value="Genomic_DNA"/>
</dbReference>
<gene>
    <name evidence="2" type="ORF">SAMN04488089_1136</name>
</gene>
<protein>
    <recommendedName>
        <fullName evidence="4">DUF3325 domain-containing protein</fullName>
    </recommendedName>
</protein>
<evidence type="ECO:0000256" key="1">
    <source>
        <dbReference type="SAM" id="Phobius"/>
    </source>
</evidence>
<dbReference type="Proteomes" id="UP000183496">
    <property type="component" value="Unassembled WGS sequence"/>
</dbReference>
<organism evidence="2 3">
    <name type="scientific">Myroides profundi</name>
    <dbReference type="NCBI Taxonomy" id="480520"/>
    <lineage>
        <taxon>Bacteria</taxon>
        <taxon>Pseudomonadati</taxon>
        <taxon>Bacteroidota</taxon>
        <taxon>Flavobacteriia</taxon>
        <taxon>Flavobacteriales</taxon>
        <taxon>Flavobacteriaceae</taxon>
        <taxon>Myroides</taxon>
    </lineage>
</organism>
<keyword evidence="3" id="KW-1185">Reference proteome</keyword>
<keyword evidence="1" id="KW-0812">Transmembrane</keyword>
<evidence type="ECO:0008006" key="4">
    <source>
        <dbReference type="Google" id="ProtNLM"/>
    </source>
</evidence>
<comment type="caution">
    <text evidence="2">The sequence shown here is derived from an EMBL/GenBank/DDBJ whole genome shotgun (WGS) entry which is preliminary data.</text>
</comment>
<keyword evidence="1" id="KW-0472">Membrane</keyword>
<reference evidence="2 3" key="1">
    <citation type="submission" date="2016-10" db="EMBL/GenBank/DDBJ databases">
        <authorList>
            <person name="Varghese N."/>
            <person name="Submissions S."/>
        </authorList>
    </citation>
    <scope>NUCLEOTIDE SEQUENCE [LARGE SCALE GENOMIC DNA]</scope>
    <source>
        <strain evidence="3">DSM 19823 / KCTC 23066 / CCTCC M 208030 / D25</strain>
    </source>
</reference>
<evidence type="ECO:0000313" key="3">
    <source>
        <dbReference type="Proteomes" id="UP000183496"/>
    </source>
</evidence>
<feature type="transmembrane region" description="Helical" evidence="1">
    <location>
        <begin position="85"/>
        <end position="104"/>
    </location>
</feature>
<sequence length="129" mass="14850">MLLETIKYVIHLFILNLNKMHTLLFSITAFAFFMLYNTSQKVKYEKKCTLTTWIRSNTKLSKIIAYSLLIIALITESIYEGLGVGSLTFFIFLMFIGSAILTLYPMLSFKTKHIVSFIGLGLFLELLIF</sequence>
<accession>A0AAJ4W5U8</accession>
<feature type="transmembrane region" description="Helical" evidence="1">
    <location>
        <begin position="20"/>
        <end position="39"/>
    </location>
</feature>
<feature type="transmembrane region" description="Helical" evidence="1">
    <location>
        <begin position="60"/>
        <end position="79"/>
    </location>
</feature>
<name>A0AAJ4W5U8_MYRPR</name>